<keyword evidence="3" id="KW-1185">Reference proteome</keyword>
<name>A0A8J5YX33_9ROSI</name>
<dbReference type="Proteomes" id="UP000701853">
    <property type="component" value="Chromosome 7"/>
</dbReference>
<dbReference type="PANTHER" id="PTHR47723:SF19">
    <property type="entry name" value="POLYNUCLEOTIDYL TRANSFERASE, RIBONUCLEASE H-LIKE SUPERFAMILY PROTEIN"/>
    <property type="match status" value="1"/>
</dbReference>
<dbReference type="GO" id="GO:0003676">
    <property type="term" value="F:nucleic acid binding"/>
    <property type="evidence" value="ECO:0007669"/>
    <property type="project" value="InterPro"/>
</dbReference>
<dbReference type="InterPro" id="IPR053151">
    <property type="entry name" value="RNase_H-like"/>
</dbReference>
<accession>A0A8J5YX33</accession>
<proteinExistence type="predicted"/>
<dbReference type="OrthoDB" id="1001062at2759"/>
<dbReference type="GO" id="GO:0004523">
    <property type="term" value="F:RNA-DNA hybrid ribonuclease activity"/>
    <property type="evidence" value="ECO:0007669"/>
    <property type="project" value="InterPro"/>
</dbReference>
<evidence type="ECO:0000259" key="1">
    <source>
        <dbReference type="Pfam" id="PF13456"/>
    </source>
</evidence>
<protein>
    <recommendedName>
        <fullName evidence="1">RNase H type-1 domain-containing protein</fullName>
    </recommendedName>
</protein>
<reference evidence="2 3" key="1">
    <citation type="journal article" date="2021" name="bioRxiv">
        <title>The Gossypium anomalum genome as a resource for cotton improvement and evolutionary analysis of hybrid incompatibility.</title>
        <authorList>
            <person name="Grover C.E."/>
            <person name="Yuan D."/>
            <person name="Arick M.A."/>
            <person name="Miller E.R."/>
            <person name="Hu G."/>
            <person name="Peterson D.G."/>
            <person name="Wendel J.F."/>
            <person name="Udall J.A."/>
        </authorList>
    </citation>
    <scope>NUCLEOTIDE SEQUENCE [LARGE SCALE GENOMIC DNA]</scope>
    <source>
        <strain evidence="2">JFW-Udall</strain>
        <tissue evidence="2">Leaf</tissue>
    </source>
</reference>
<dbReference type="Pfam" id="PF13456">
    <property type="entry name" value="RVT_3"/>
    <property type="match status" value="1"/>
</dbReference>
<evidence type="ECO:0000313" key="3">
    <source>
        <dbReference type="Proteomes" id="UP000701853"/>
    </source>
</evidence>
<dbReference type="EMBL" id="JAHUZN010000007">
    <property type="protein sequence ID" value="KAG8488925.1"/>
    <property type="molecule type" value="Genomic_DNA"/>
</dbReference>
<gene>
    <name evidence="2" type="ORF">CXB51_016879</name>
</gene>
<sequence length="125" mass="14545">MQLGLDLGLQNVEIEGDSLTVIKKLQKKTDDKSEIHALVRDRLCLQGGFRICQFKYGFRDINKVAHMLAKKGFKKGEQWDIMITLPEDIAAEVEKDCKRISANWTDELQRWKLEDRELKRGKKGR</sequence>
<dbReference type="PANTHER" id="PTHR47723">
    <property type="entry name" value="OS05G0353850 PROTEIN"/>
    <property type="match status" value="1"/>
</dbReference>
<dbReference type="AlphaFoldDB" id="A0A8J5YX33"/>
<dbReference type="InterPro" id="IPR002156">
    <property type="entry name" value="RNaseH_domain"/>
</dbReference>
<feature type="domain" description="RNase H type-1" evidence="1">
    <location>
        <begin position="1"/>
        <end position="71"/>
    </location>
</feature>
<dbReference type="InterPro" id="IPR044730">
    <property type="entry name" value="RNase_H-like_dom_plant"/>
</dbReference>
<organism evidence="2 3">
    <name type="scientific">Gossypium anomalum</name>
    <dbReference type="NCBI Taxonomy" id="47600"/>
    <lineage>
        <taxon>Eukaryota</taxon>
        <taxon>Viridiplantae</taxon>
        <taxon>Streptophyta</taxon>
        <taxon>Embryophyta</taxon>
        <taxon>Tracheophyta</taxon>
        <taxon>Spermatophyta</taxon>
        <taxon>Magnoliopsida</taxon>
        <taxon>eudicotyledons</taxon>
        <taxon>Gunneridae</taxon>
        <taxon>Pentapetalae</taxon>
        <taxon>rosids</taxon>
        <taxon>malvids</taxon>
        <taxon>Malvales</taxon>
        <taxon>Malvaceae</taxon>
        <taxon>Malvoideae</taxon>
        <taxon>Gossypium</taxon>
    </lineage>
</organism>
<dbReference type="Gene3D" id="3.30.420.10">
    <property type="entry name" value="Ribonuclease H-like superfamily/Ribonuclease H"/>
    <property type="match status" value="1"/>
</dbReference>
<dbReference type="InterPro" id="IPR036397">
    <property type="entry name" value="RNaseH_sf"/>
</dbReference>
<dbReference type="CDD" id="cd06222">
    <property type="entry name" value="RNase_H_like"/>
    <property type="match status" value="1"/>
</dbReference>
<comment type="caution">
    <text evidence="2">The sequence shown here is derived from an EMBL/GenBank/DDBJ whole genome shotgun (WGS) entry which is preliminary data.</text>
</comment>
<evidence type="ECO:0000313" key="2">
    <source>
        <dbReference type="EMBL" id="KAG8488925.1"/>
    </source>
</evidence>